<accession>A0A2U3LC73</accession>
<evidence type="ECO:0000313" key="2">
    <source>
        <dbReference type="Proteomes" id="UP000238916"/>
    </source>
</evidence>
<dbReference type="AlphaFoldDB" id="A0A2U3LC73"/>
<evidence type="ECO:0000313" key="1">
    <source>
        <dbReference type="EMBL" id="SPF49534.1"/>
    </source>
</evidence>
<sequence>MFSKSTLWAGAISGGITQIKGSRGYTSGRINANQYVAHTTTNVSETIGLMAGLEYGAILGSSLIPGVGSIIGTILGGILGDRLGNVVGTQVGNALINQENLDSSIHKFRNS</sequence>
<dbReference type="OrthoDB" id="2891040at2"/>
<dbReference type="EMBL" id="OMOF01000395">
    <property type="protein sequence ID" value="SPF49534.1"/>
    <property type="molecule type" value="Genomic_DNA"/>
</dbReference>
<evidence type="ECO:0008006" key="3">
    <source>
        <dbReference type="Google" id="ProtNLM"/>
    </source>
</evidence>
<gene>
    <name evidence="1" type="ORF">SBF1_4540001</name>
</gene>
<protein>
    <recommendedName>
        <fullName evidence="3">Glycine zipper domain-containing protein</fullName>
    </recommendedName>
</protein>
<reference evidence="2" key="1">
    <citation type="submission" date="2018-02" db="EMBL/GenBank/DDBJ databases">
        <authorList>
            <person name="Hausmann B."/>
        </authorList>
    </citation>
    <scope>NUCLEOTIDE SEQUENCE [LARGE SCALE GENOMIC DNA]</scope>
    <source>
        <strain evidence="2">Peat soil MAG SbF1</strain>
    </source>
</reference>
<dbReference type="Proteomes" id="UP000238916">
    <property type="component" value="Unassembled WGS sequence"/>
</dbReference>
<organism evidence="1 2">
    <name type="scientific">Candidatus Desulfosporosinus infrequens</name>
    <dbReference type="NCBI Taxonomy" id="2043169"/>
    <lineage>
        <taxon>Bacteria</taxon>
        <taxon>Bacillati</taxon>
        <taxon>Bacillota</taxon>
        <taxon>Clostridia</taxon>
        <taxon>Eubacteriales</taxon>
        <taxon>Desulfitobacteriaceae</taxon>
        <taxon>Desulfosporosinus</taxon>
    </lineage>
</organism>
<name>A0A2U3LC73_9FIRM</name>
<proteinExistence type="predicted"/>